<feature type="region of interest" description="Disordered" evidence="8">
    <location>
        <begin position="442"/>
        <end position="495"/>
    </location>
</feature>
<feature type="compositionally biased region" description="Low complexity" evidence="8">
    <location>
        <begin position="470"/>
        <end position="489"/>
    </location>
</feature>
<feature type="compositionally biased region" description="Pro residues" evidence="8">
    <location>
        <begin position="1"/>
        <end position="10"/>
    </location>
</feature>
<feature type="compositionally biased region" description="Polar residues" evidence="8">
    <location>
        <begin position="56"/>
        <end position="69"/>
    </location>
</feature>
<evidence type="ECO:0000256" key="3">
    <source>
        <dbReference type="ARBA" id="ARBA00022741"/>
    </source>
</evidence>
<dbReference type="PANTHER" id="PTHR45646">
    <property type="entry name" value="SERINE/THREONINE-PROTEIN KINASE DOA-RELATED"/>
    <property type="match status" value="1"/>
</dbReference>
<organism evidence="10">
    <name type="scientific">Micromonas pusilla</name>
    <name type="common">Picoplanktonic green alga</name>
    <name type="synonym">Chromulina pusilla</name>
    <dbReference type="NCBI Taxonomy" id="38833"/>
    <lineage>
        <taxon>Eukaryota</taxon>
        <taxon>Viridiplantae</taxon>
        <taxon>Chlorophyta</taxon>
        <taxon>Mamiellophyceae</taxon>
        <taxon>Mamiellales</taxon>
        <taxon>Mamiellaceae</taxon>
        <taxon>Micromonas</taxon>
    </lineage>
</organism>
<dbReference type="Pfam" id="PF00069">
    <property type="entry name" value="Pkinase"/>
    <property type="match status" value="1"/>
</dbReference>
<evidence type="ECO:0000256" key="4">
    <source>
        <dbReference type="ARBA" id="ARBA00022777"/>
    </source>
</evidence>
<proteinExistence type="inferred from homology"/>
<accession>A0A7R9T6V6</accession>
<evidence type="ECO:0000256" key="6">
    <source>
        <dbReference type="PROSITE-ProRule" id="PRU10141"/>
    </source>
</evidence>
<keyword evidence="1 7" id="KW-0723">Serine/threonine-protein kinase</keyword>
<keyword evidence="3 6" id="KW-0547">Nucleotide-binding</keyword>
<name>A0A7R9T6V6_MICPS</name>
<dbReference type="PANTHER" id="PTHR45646:SF11">
    <property type="entry name" value="SERINE_THREONINE-PROTEIN KINASE DOA"/>
    <property type="match status" value="1"/>
</dbReference>
<keyword evidence="2" id="KW-0808">Transferase</keyword>
<evidence type="ECO:0000256" key="8">
    <source>
        <dbReference type="SAM" id="MobiDB-lite"/>
    </source>
</evidence>
<dbReference type="GO" id="GO:0004674">
    <property type="term" value="F:protein serine/threonine kinase activity"/>
    <property type="evidence" value="ECO:0007669"/>
    <property type="project" value="UniProtKB-KW"/>
</dbReference>
<dbReference type="InterPro" id="IPR000719">
    <property type="entry name" value="Prot_kinase_dom"/>
</dbReference>
<dbReference type="PROSITE" id="PS50011">
    <property type="entry name" value="PROTEIN_KINASE_DOM"/>
    <property type="match status" value="1"/>
</dbReference>
<gene>
    <name evidence="10" type="ORF">MPUS1402_LOCUS334</name>
</gene>
<evidence type="ECO:0000256" key="2">
    <source>
        <dbReference type="ARBA" id="ARBA00022679"/>
    </source>
</evidence>
<dbReference type="PROSITE" id="PS00108">
    <property type="entry name" value="PROTEIN_KINASE_ST"/>
    <property type="match status" value="1"/>
</dbReference>
<dbReference type="Gene3D" id="1.10.510.10">
    <property type="entry name" value="Transferase(Phosphotransferase) domain 1"/>
    <property type="match status" value="1"/>
</dbReference>
<dbReference type="Gene3D" id="3.30.200.20">
    <property type="entry name" value="Phosphorylase Kinase, domain 1"/>
    <property type="match status" value="1"/>
</dbReference>
<evidence type="ECO:0000259" key="9">
    <source>
        <dbReference type="PROSITE" id="PS50011"/>
    </source>
</evidence>
<dbReference type="InterPro" id="IPR011009">
    <property type="entry name" value="Kinase-like_dom_sf"/>
</dbReference>
<evidence type="ECO:0000313" key="10">
    <source>
        <dbReference type="EMBL" id="CAD8227010.1"/>
    </source>
</evidence>
<dbReference type="PROSITE" id="PS00107">
    <property type="entry name" value="PROTEIN_KINASE_ATP"/>
    <property type="match status" value="1"/>
</dbReference>
<evidence type="ECO:0000256" key="5">
    <source>
        <dbReference type="ARBA" id="ARBA00022840"/>
    </source>
</evidence>
<sequence>MEPLLPPAAPPTEGETNPPRQGAGEGEELGRTDAAVTRSQKRKRDEEEALVERKTSGASAETVEGTNRATSSKGTSGSGKVHQSPPHRPDDKDGHLQYELGESITPYYKILAPLGEGTFGRVLECWDRKSRSYCAVKIIRNVQKYRDAAMIEIDVLKTVQKSDPEGKYNCIKMQSWFDYRGHICMVFEKCGLSLFEFLRKNHYKPFSLNLVQNYGRQLLRAVAFLHSLKLVHTDLKPENILLLSSAYQRVPVSSGSKFTKRVPTDPTIRLIDFGSATFENQYHSTVVSTRHYRAPEVILGMGWSYSCDVWSVGCILVELLTGDALFQTHENLEHLAMMEVLLGPIGRNVISRADRHAQKYFRNGKELNWPEGSQSRESERAVMKMDRLQDIIYGRLDGATAKHLTNLLHKLLEFTPEDRITPADALKHPFFELELEPEENALFNPLPTSPRVDQSRSANSNQGASKQGTAPQSIPALAPAIAQPVQQQPEPEREA</sequence>
<protein>
    <recommendedName>
        <fullName evidence="9">Protein kinase domain-containing protein</fullName>
    </recommendedName>
</protein>
<dbReference type="EMBL" id="HBDY01000474">
    <property type="protein sequence ID" value="CAD8227010.1"/>
    <property type="molecule type" value="Transcribed_RNA"/>
</dbReference>
<dbReference type="GO" id="GO:0005634">
    <property type="term" value="C:nucleus"/>
    <property type="evidence" value="ECO:0007669"/>
    <property type="project" value="TreeGrafter"/>
</dbReference>
<keyword evidence="4" id="KW-0418">Kinase</keyword>
<comment type="similarity">
    <text evidence="7">Belongs to the protein kinase superfamily.</text>
</comment>
<dbReference type="InterPro" id="IPR017441">
    <property type="entry name" value="Protein_kinase_ATP_BS"/>
</dbReference>
<feature type="compositionally biased region" description="Basic and acidic residues" evidence="8">
    <location>
        <begin position="43"/>
        <end position="55"/>
    </location>
</feature>
<keyword evidence="5 6" id="KW-0067">ATP-binding</keyword>
<dbReference type="SMART" id="SM00220">
    <property type="entry name" value="S_TKc"/>
    <property type="match status" value="1"/>
</dbReference>
<feature type="binding site" evidence="6">
    <location>
        <position position="137"/>
    </location>
    <ligand>
        <name>ATP</name>
        <dbReference type="ChEBI" id="CHEBI:30616"/>
    </ligand>
</feature>
<dbReference type="GO" id="GO:0005524">
    <property type="term" value="F:ATP binding"/>
    <property type="evidence" value="ECO:0007669"/>
    <property type="project" value="UniProtKB-UniRule"/>
</dbReference>
<evidence type="ECO:0000256" key="1">
    <source>
        <dbReference type="ARBA" id="ARBA00022527"/>
    </source>
</evidence>
<feature type="region of interest" description="Disordered" evidence="8">
    <location>
        <begin position="1"/>
        <end position="96"/>
    </location>
</feature>
<dbReference type="SUPFAM" id="SSF56112">
    <property type="entry name" value="Protein kinase-like (PK-like)"/>
    <property type="match status" value="1"/>
</dbReference>
<reference evidence="10" key="1">
    <citation type="submission" date="2021-01" db="EMBL/GenBank/DDBJ databases">
        <authorList>
            <person name="Corre E."/>
            <person name="Pelletier E."/>
            <person name="Niang G."/>
            <person name="Scheremetjew M."/>
            <person name="Finn R."/>
            <person name="Kale V."/>
            <person name="Holt S."/>
            <person name="Cochrane G."/>
            <person name="Meng A."/>
            <person name="Brown T."/>
            <person name="Cohen L."/>
        </authorList>
    </citation>
    <scope>NUCLEOTIDE SEQUENCE</scope>
    <source>
        <strain evidence="10">RCC1614</strain>
    </source>
</reference>
<dbReference type="CDD" id="cd14134">
    <property type="entry name" value="PKc_CLK"/>
    <property type="match status" value="1"/>
</dbReference>
<feature type="compositionally biased region" description="Low complexity" evidence="8">
    <location>
        <begin position="70"/>
        <end position="80"/>
    </location>
</feature>
<feature type="compositionally biased region" description="Polar residues" evidence="8">
    <location>
        <begin position="451"/>
        <end position="469"/>
    </location>
</feature>
<feature type="compositionally biased region" description="Basic and acidic residues" evidence="8">
    <location>
        <begin position="87"/>
        <end position="96"/>
    </location>
</feature>
<feature type="domain" description="Protein kinase" evidence="9">
    <location>
        <begin position="108"/>
        <end position="431"/>
    </location>
</feature>
<dbReference type="InterPro" id="IPR008271">
    <property type="entry name" value="Ser/Thr_kinase_AS"/>
</dbReference>
<dbReference type="AlphaFoldDB" id="A0A7R9T6V6"/>
<evidence type="ECO:0000256" key="7">
    <source>
        <dbReference type="RuleBase" id="RU000304"/>
    </source>
</evidence>
<dbReference type="InterPro" id="IPR051175">
    <property type="entry name" value="CLK_kinases"/>
</dbReference>